<protein>
    <submittedName>
        <fullName evidence="1">DUF4131 domain-containing protein</fullName>
    </submittedName>
</protein>
<keyword evidence="2" id="KW-1185">Reference proteome</keyword>
<comment type="caution">
    <text evidence="1">The sequence shown here is derived from an EMBL/GenBank/DDBJ whole genome shotgun (WGS) entry which is preliminary data.</text>
</comment>
<evidence type="ECO:0000313" key="2">
    <source>
        <dbReference type="Proteomes" id="UP001597191"/>
    </source>
</evidence>
<proteinExistence type="predicted"/>
<accession>A0ABW4BLR2</accession>
<dbReference type="Proteomes" id="UP001597191">
    <property type="component" value="Unassembled WGS sequence"/>
</dbReference>
<organism evidence="1 2">
    <name type="scientific">Lapidilactobacillus gannanensis</name>
    <dbReference type="NCBI Taxonomy" id="2486002"/>
    <lineage>
        <taxon>Bacteria</taxon>
        <taxon>Bacillati</taxon>
        <taxon>Bacillota</taxon>
        <taxon>Bacilli</taxon>
        <taxon>Lactobacillales</taxon>
        <taxon>Lactobacillaceae</taxon>
        <taxon>Lapidilactobacillus</taxon>
    </lineage>
</organism>
<sequence>MKKKRVWIIAIIVLFVVGGVVSLNYWNSHRMDIPYYELEQRQVILSDKINKTSNDQENGLFYLARQSAKKAATMADGSESEWNNLKDSSLYVEKTKEKHVYLFYYVVQSSKPMKLKIRYRIKLRLNNPSLYTNKLNYDIVEFNLAGIE</sequence>
<reference evidence="2" key="1">
    <citation type="journal article" date="2019" name="Int. J. Syst. Evol. Microbiol.">
        <title>The Global Catalogue of Microorganisms (GCM) 10K type strain sequencing project: providing services to taxonomists for standard genome sequencing and annotation.</title>
        <authorList>
            <consortium name="The Broad Institute Genomics Platform"/>
            <consortium name="The Broad Institute Genome Sequencing Center for Infectious Disease"/>
            <person name="Wu L."/>
            <person name="Ma J."/>
        </authorList>
    </citation>
    <scope>NUCLEOTIDE SEQUENCE [LARGE SCALE GENOMIC DNA]</scope>
    <source>
        <strain evidence="2">CCM 8937</strain>
    </source>
</reference>
<name>A0ABW4BLR2_9LACO</name>
<gene>
    <name evidence="1" type="ORF">ACFQ4R_00850</name>
</gene>
<dbReference type="RefSeq" id="WP_125648338.1">
    <property type="nucleotide sequence ID" value="NZ_JBHTOH010000009.1"/>
</dbReference>
<dbReference type="EMBL" id="JBHTOH010000009">
    <property type="protein sequence ID" value="MFD1410178.1"/>
    <property type="molecule type" value="Genomic_DNA"/>
</dbReference>
<evidence type="ECO:0000313" key="1">
    <source>
        <dbReference type="EMBL" id="MFD1410178.1"/>
    </source>
</evidence>